<dbReference type="SUPFAM" id="SSF88697">
    <property type="entry name" value="PUA domain-like"/>
    <property type="match status" value="1"/>
</dbReference>
<reference evidence="2 3" key="1">
    <citation type="journal article" date="2016" name="Nat. Commun.">
        <title>Thousands of microbial genomes shed light on interconnected biogeochemical processes in an aquifer system.</title>
        <authorList>
            <person name="Anantharaman K."/>
            <person name="Brown C.T."/>
            <person name="Hug L.A."/>
            <person name="Sharon I."/>
            <person name="Castelle C.J."/>
            <person name="Probst A.J."/>
            <person name="Thomas B.C."/>
            <person name="Singh A."/>
            <person name="Wilkins M.J."/>
            <person name="Karaoz U."/>
            <person name="Brodie E.L."/>
            <person name="Williams K.H."/>
            <person name="Hubbard S.S."/>
            <person name="Banfield J.F."/>
        </authorList>
    </citation>
    <scope>NUCLEOTIDE SEQUENCE [LARGE SCALE GENOMIC DNA]</scope>
</reference>
<proteinExistence type="predicted"/>
<gene>
    <name evidence="2" type="ORF">A2493_01170</name>
</gene>
<dbReference type="Pfam" id="PF04266">
    <property type="entry name" value="ASCH"/>
    <property type="match status" value="1"/>
</dbReference>
<dbReference type="Gene3D" id="2.30.130.30">
    <property type="entry name" value="Hypothetical protein"/>
    <property type="match status" value="1"/>
</dbReference>
<dbReference type="InterPro" id="IPR015947">
    <property type="entry name" value="PUA-like_sf"/>
</dbReference>
<comment type="caution">
    <text evidence="2">The sequence shown here is derived from an EMBL/GenBank/DDBJ whole genome shotgun (WGS) entry which is preliminary data.</text>
</comment>
<protein>
    <recommendedName>
        <fullName evidence="1">ASCH domain-containing protein</fullName>
    </recommendedName>
</protein>
<dbReference type="EMBL" id="MFQW01000042">
    <property type="protein sequence ID" value="OGH85533.1"/>
    <property type="molecule type" value="Genomic_DNA"/>
</dbReference>
<accession>A0A1F6NP52</accession>
<dbReference type="SMART" id="SM01022">
    <property type="entry name" value="ASCH"/>
    <property type="match status" value="1"/>
</dbReference>
<dbReference type="Proteomes" id="UP000178349">
    <property type="component" value="Unassembled WGS sequence"/>
</dbReference>
<dbReference type="AlphaFoldDB" id="A0A1F6NP52"/>
<organism evidence="2 3">
    <name type="scientific">Candidatus Magasanikbacteria bacterium RIFOXYC12_FULL_33_11</name>
    <dbReference type="NCBI Taxonomy" id="1798701"/>
    <lineage>
        <taxon>Bacteria</taxon>
        <taxon>Candidatus Magasanikiibacteriota</taxon>
    </lineage>
</organism>
<sequence>MIQQMRLGEEVFEKIKAGKKNIELRLLDEKRKVLKVGDMIEFAKRPTLHEKLQVKILELKTYKTFAEVYDNYDLKDLGYEEGLSKEEFIEKMYNHYNEDEIDDYEILVISIECI</sequence>
<evidence type="ECO:0000313" key="2">
    <source>
        <dbReference type="EMBL" id="OGH85533.1"/>
    </source>
</evidence>
<evidence type="ECO:0000313" key="3">
    <source>
        <dbReference type="Proteomes" id="UP000178349"/>
    </source>
</evidence>
<feature type="domain" description="ASCH" evidence="1">
    <location>
        <begin position="5"/>
        <end position="113"/>
    </location>
</feature>
<name>A0A1F6NP52_9BACT</name>
<dbReference type="InterPro" id="IPR007374">
    <property type="entry name" value="ASCH_domain"/>
</dbReference>
<evidence type="ECO:0000259" key="1">
    <source>
        <dbReference type="SMART" id="SM01022"/>
    </source>
</evidence>